<dbReference type="GO" id="GO:0004414">
    <property type="term" value="F:homoserine O-acetyltransferase activity"/>
    <property type="evidence" value="ECO:0007669"/>
    <property type="project" value="UniProtKB-UniRule"/>
</dbReference>
<comment type="catalytic activity">
    <reaction evidence="2">
        <text>L-homoserine + acetyl-CoA = O-acetyl-L-homoserine + CoA</text>
        <dbReference type="Rhea" id="RHEA:13701"/>
        <dbReference type="ChEBI" id="CHEBI:57287"/>
        <dbReference type="ChEBI" id="CHEBI:57288"/>
        <dbReference type="ChEBI" id="CHEBI:57476"/>
        <dbReference type="ChEBI" id="CHEBI:57716"/>
        <dbReference type="EC" id="2.3.1.31"/>
    </reaction>
</comment>
<feature type="domain" description="AB hydrolase-1" evidence="4">
    <location>
        <begin position="42"/>
        <end position="346"/>
    </location>
</feature>
<dbReference type="PANTHER" id="PTHR32268">
    <property type="entry name" value="HOMOSERINE O-ACETYLTRANSFERASE"/>
    <property type="match status" value="1"/>
</dbReference>
<proteinExistence type="inferred from homology"/>
<comment type="pathway">
    <text evidence="2">Amino-acid biosynthesis; L-methionine biosynthesis via de novo pathway; O-acetyl-L-homoserine from L-homoserine: step 1/1.</text>
</comment>
<evidence type="ECO:0000256" key="1">
    <source>
        <dbReference type="ARBA" id="ARBA00022679"/>
    </source>
</evidence>
<keyword evidence="2" id="KW-0963">Cytoplasm</keyword>
<comment type="subunit">
    <text evidence="2">Homodimer.</text>
</comment>
<dbReference type="NCBIfam" id="NF001209">
    <property type="entry name" value="PRK00175.1"/>
    <property type="match status" value="1"/>
</dbReference>
<dbReference type="PANTHER" id="PTHR32268:SF11">
    <property type="entry name" value="HOMOSERINE O-ACETYLTRANSFERASE"/>
    <property type="match status" value="1"/>
</dbReference>
<keyword evidence="2" id="KW-0028">Amino-acid biosynthesis</keyword>
<evidence type="ECO:0000259" key="4">
    <source>
        <dbReference type="Pfam" id="PF00561"/>
    </source>
</evidence>
<dbReference type="HAMAP" id="MF_00296">
    <property type="entry name" value="MetX_acyltransf"/>
    <property type="match status" value="1"/>
</dbReference>
<dbReference type="InterPro" id="IPR008220">
    <property type="entry name" value="HAT_MetX-like"/>
</dbReference>
<dbReference type="EMBL" id="CM001377">
    <property type="protein sequence ID" value="EHM09439.1"/>
    <property type="molecule type" value="Genomic_DNA"/>
</dbReference>
<keyword evidence="2" id="KW-0486">Methionine biosynthesis</keyword>
<dbReference type="InterPro" id="IPR029058">
    <property type="entry name" value="AB_hydrolase_fold"/>
</dbReference>
<evidence type="ECO:0000256" key="2">
    <source>
        <dbReference type="HAMAP-Rule" id="MF_00296"/>
    </source>
</evidence>
<keyword evidence="1 2" id="KW-0808">Transferase</keyword>
<sequence>MVEERYLKVRIGDLPLDSGETLPGVELACSVTGRLRPDGSNLVVVCHALTGSHHLWGPSVEGLPEGWWNGVVGPGMAIDTDRFCVVCFNNLCSPYGSTAPSSLGPEGRPWGMRFPLVSCRDVARSQVMGLRALGVERALAVVGGSMGGMVALEMALSFPKVFERCVVIAAPMRLYPQAIAYNEVQRQAIMWDPDWREGDYYPDPGPVRGLATARMLAMITYRSENSFVSRWMREVAHGDPWRWDGKFQVETYLHHHGQELVKRFDANCYLYLTRAMDLHDVLAGRGGSPEEAFGGFSGRDILGVGISSDMLFPNWQVEEVVSSAKRAGVNGWYEEIESPNGHDAFLIDLDQVDDILRTFWRRTGMG</sequence>
<comment type="caution">
    <text evidence="2">Lacks conserved residue(s) required for the propagation of feature annotation.</text>
</comment>
<comment type="subcellular location">
    <subcellularLocation>
        <location evidence="2">Cytoplasm</location>
    </subcellularLocation>
</comment>
<dbReference type="GO" id="GO:0005737">
    <property type="term" value="C:cytoplasm"/>
    <property type="evidence" value="ECO:0007669"/>
    <property type="project" value="UniProtKB-SubCell"/>
</dbReference>
<dbReference type="Pfam" id="PF00561">
    <property type="entry name" value="Abhydrolase_1"/>
    <property type="match status" value="1"/>
</dbReference>
<evidence type="ECO:0000313" key="6">
    <source>
        <dbReference type="Proteomes" id="UP000005730"/>
    </source>
</evidence>
<dbReference type="GO" id="GO:0009092">
    <property type="term" value="P:homoserine metabolic process"/>
    <property type="evidence" value="ECO:0007669"/>
    <property type="project" value="TreeGrafter"/>
</dbReference>
<comment type="similarity">
    <text evidence="2">Belongs to the AB hydrolase superfamily. MetX family.</text>
</comment>
<dbReference type="RefSeq" id="WP_006582932.1">
    <property type="nucleotide sequence ID" value="NZ_CM001377.1"/>
</dbReference>
<reference evidence="5 6" key="1">
    <citation type="submission" date="2011-10" db="EMBL/GenBank/DDBJ databases">
        <title>The Noncontiguous Finished genome of Thermanaerovibrio velox DSM 12556.</title>
        <authorList>
            <consortium name="US DOE Joint Genome Institute (JGI-PGF)"/>
            <person name="Lucas S."/>
            <person name="Copeland A."/>
            <person name="Lapidus A."/>
            <person name="Glavina del Rio T."/>
            <person name="Dalin E."/>
            <person name="Tice H."/>
            <person name="Bruce D."/>
            <person name="Goodwin L."/>
            <person name="Pitluck S."/>
            <person name="Peters L."/>
            <person name="Mikhailova N."/>
            <person name="Teshima H."/>
            <person name="Kyrpides N."/>
            <person name="Mavromatis K."/>
            <person name="Ivanova N."/>
            <person name="Markowitz V."/>
            <person name="Cheng J.-F."/>
            <person name="Hugenholtz P."/>
            <person name="Woyke T."/>
            <person name="Wu D."/>
            <person name="Spring S."/>
            <person name="Brambilla E.-M."/>
            <person name="Klenk H.-P."/>
            <person name="Eisen J.A."/>
        </authorList>
    </citation>
    <scope>NUCLEOTIDE SEQUENCE [LARGE SCALE GENOMIC DNA]</scope>
    <source>
        <strain evidence="5 6">DSM 12556</strain>
    </source>
</reference>
<dbReference type="Gene3D" id="3.40.50.1820">
    <property type="entry name" value="alpha/beta hydrolase"/>
    <property type="match status" value="1"/>
</dbReference>
<dbReference type="Gene3D" id="1.10.1740.110">
    <property type="match status" value="1"/>
</dbReference>
<dbReference type="STRING" id="926567.TheveDRAFT_0263"/>
<feature type="active site" description="Nucleophile" evidence="2 3">
    <location>
        <position position="145"/>
    </location>
</feature>
<organism evidence="5 6">
    <name type="scientific">Thermanaerovibrio velox DSM 12556</name>
    <dbReference type="NCBI Taxonomy" id="926567"/>
    <lineage>
        <taxon>Bacteria</taxon>
        <taxon>Thermotogati</taxon>
        <taxon>Synergistota</taxon>
        <taxon>Synergistia</taxon>
        <taxon>Synergistales</taxon>
        <taxon>Synergistaceae</taxon>
        <taxon>Thermanaerovibrio</taxon>
    </lineage>
</organism>
<evidence type="ECO:0000256" key="3">
    <source>
        <dbReference type="PIRSR" id="PIRSR000443-1"/>
    </source>
</evidence>
<feature type="active site" evidence="2 3">
    <location>
        <position position="342"/>
    </location>
</feature>
<comment type="function">
    <text evidence="2">Transfers an acetyl group from acetyl-CoA to L-homoserine, forming acetyl-L-homoserine.</text>
</comment>
<dbReference type="InterPro" id="IPR000073">
    <property type="entry name" value="AB_hydrolase_1"/>
</dbReference>
<dbReference type="EC" id="2.3.1.31" evidence="2"/>
<evidence type="ECO:0000313" key="5">
    <source>
        <dbReference type="EMBL" id="EHM09439.1"/>
    </source>
</evidence>
<gene>
    <name evidence="2" type="primary">metXA</name>
    <name evidence="5" type="ORF">TheveDRAFT_0263</name>
</gene>
<protein>
    <recommendedName>
        <fullName evidence="2">Homoserine O-acetyltransferase</fullName>
        <shortName evidence="2">HAT</shortName>
        <ecNumber evidence="2">2.3.1.31</ecNumber>
    </recommendedName>
    <alternativeName>
        <fullName evidence="2">Homoserine transacetylase</fullName>
        <shortName evidence="2">HTA</shortName>
    </alternativeName>
</protein>
<dbReference type="Proteomes" id="UP000005730">
    <property type="component" value="Chromosome"/>
</dbReference>
<name>H0UNV3_9BACT</name>
<dbReference type="HOGENOM" id="CLU_028760_1_2_0"/>
<keyword evidence="2" id="KW-0012">Acyltransferase</keyword>
<dbReference type="NCBIfam" id="TIGR01392">
    <property type="entry name" value="homoserO_Ac_trn"/>
    <property type="match status" value="1"/>
</dbReference>
<feature type="active site" evidence="2 3">
    <location>
        <position position="309"/>
    </location>
</feature>
<feature type="binding site" evidence="2">
    <location>
        <position position="214"/>
    </location>
    <ligand>
        <name>substrate</name>
    </ligand>
</feature>
<dbReference type="eggNOG" id="COG2021">
    <property type="taxonomic scope" value="Bacteria"/>
</dbReference>
<feature type="binding site" evidence="2">
    <location>
        <position position="343"/>
    </location>
    <ligand>
        <name>substrate</name>
    </ligand>
</feature>
<dbReference type="UniPathway" id="UPA00051">
    <property type="reaction ID" value="UER00074"/>
</dbReference>
<accession>H0UNV3</accession>
<dbReference type="AlphaFoldDB" id="H0UNV3"/>
<dbReference type="GO" id="GO:0009086">
    <property type="term" value="P:methionine biosynthetic process"/>
    <property type="evidence" value="ECO:0007669"/>
    <property type="project" value="UniProtKB-UniRule"/>
</dbReference>
<dbReference type="SUPFAM" id="SSF53474">
    <property type="entry name" value="alpha/beta-Hydrolases"/>
    <property type="match status" value="1"/>
</dbReference>
<dbReference type="PIRSF" id="PIRSF000443">
    <property type="entry name" value="Homoser_Ac_trans"/>
    <property type="match status" value="1"/>
</dbReference>
<keyword evidence="6" id="KW-1185">Reference proteome</keyword>